<evidence type="ECO:0008006" key="3">
    <source>
        <dbReference type="Google" id="ProtNLM"/>
    </source>
</evidence>
<dbReference type="EMBL" id="JBHSMF010000006">
    <property type="protein sequence ID" value="MFC5498117.1"/>
    <property type="molecule type" value="Genomic_DNA"/>
</dbReference>
<accession>A0ABW0NDQ9</accession>
<organism evidence="1 2">
    <name type="scientific">Caenimonas terrae</name>
    <dbReference type="NCBI Taxonomy" id="696074"/>
    <lineage>
        <taxon>Bacteria</taxon>
        <taxon>Pseudomonadati</taxon>
        <taxon>Pseudomonadota</taxon>
        <taxon>Betaproteobacteria</taxon>
        <taxon>Burkholderiales</taxon>
        <taxon>Comamonadaceae</taxon>
        <taxon>Caenimonas</taxon>
    </lineage>
</organism>
<protein>
    <recommendedName>
        <fullName evidence="3">SOS response-associated peptidase</fullName>
    </recommendedName>
</protein>
<proteinExistence type="predicted"/>
<dbReference type="Gene3D" id="3.90.1680.10">
    <property type="entry name" value="SOS response associated peptidase-like"/>
    <property type="match status" value="1"/>
</dbReference>
<dbReference type="RefSeq" id="WP_376850178.1">
    <property type="nucleotide sequence ID" value="NZ_JBHSMF010000006.1"/>
</dbReference>
<dbReference type="SUPFAM" id="SSF143081">
    <property type="entry name" value="BB1717-like"/>
    <property type="match status" value="1"/>
</dbReference>
<evidence type="ECO:0000313" key="1">
    <source>
        <dbReference type="EMBL" id="MFC5498117.1"/>
    </source>
</evidence>
<name>A0ABW0NDQ9_9BURK</name>
<reference evidence="2" key="1">
    <citation type="journal article" date="2019" name="Int. J. Syst. Evol. Microbiol.">
        <title>The Global Catalogue of Microorganisms (GCM) 10K type strain sequencing project: providing services to taxonomists for standard genome sequencing and annotation.</title>
        <authorList>
            <consortium name="The Broad Institute Genomics Platform"/>
            <consortium name="The Broad Institute Genome Sequencing Center for Infectious Disease"/>
            <person name="Wu L."/>
            <person name="Ma J."/>
        </authorList>
    </citation>
    <scope>NUCLEOTIDE SEQUENCE [LARGE SCALE GENOMIC DNA]</scope>
    <source>
        <strain evidence="2">CCUG 57401</strain>
    </source>
</reference>
<gene>
    <name evidence="1" type="ORF">ACFPOE_11275</name>
</gene>
<evidence type="ECO:0000313" key="2">
    <source>
        <dbReference type="Proteomes" id="UP001596037"/>
    </source>
</evidence>
<keyword evidence="2" id="KW-1185">Reference proteome</keyword>
<sequence>MLTINATDHPVMCNYHRPDDEKRMIVLLREDDFDAWLDAPVERSMEFMRQCPPEDLVAVGEPKAA</sequence>
<dbReference type="Proteomes" id="UP001596037">
    <property type="component" value="Unassembled WGS sequence"/>
</dbReference>
<comment type="caution">
    <text evidence="1">The sequence shown here is derived from an EMBL/GenBank/DDBJ whole genome shotgun (WGS) entry which is preliminary data.</text>
</comment>
<dbReference type="InterPro" id="IPR036590">
    <property type="entry name" value="SRAP-like"/>
</dbReference>